<evidence type="ECO:0000313" key="2">
    <source>
        <dbReference type="Proteomes" id="UP000639772"/>
    </source>
</evidence>
<dbReference type="EMBL" id="JADCNM010000002">
    <property type="protein sequence ID" value="KAG0494781.1"/>
    <property type="molecule type" value="Genomic_DNA"/>
</dbReference>
<organism evidence="1 2">
    <name type="scientific">Vanilla planifolia</name>
    <name type="common">Vanilla</name>
    <dbReference type="NCBI Taxonomy" id="51239"/>
    <lineage>
        <taxon>Eukaryota</taxon>
        <taxon>Viridiplantae</taxon>
        <taxon>Streptophyta</taxon>
        <taxon>Embryophyta</taxon>
        <taxon>Tracheophyta</taxon>
        <taxon>Spermatophyta</taxon>
        <taxon>Magnoliopsida</taxon>
        <taxon>Liliopsida</taxon>
        <taxon>Asparagales</taxon>
        <taxon>Orchidaceae</taxon>
        <taxon>Vanilloideae</taxon>
        <taxon>Vanilleae</taxon>
        <taxon>Vanilla</taxon>
    </lineage>
</organism>
<name>A0A835RMB8_VANPL</name>
<comment type="caution">
    <text evidence="1">The sequence shown here is derived from an EMBL/GenBank/DDBJ whole genome shotgun (WGS) entry which is preliminary data.</text>
</comment>
<accession>A0A835RMB8</accession>
<gene>
    <name evidence="1" type="ORF">HPP92_005775</name>
</gene>
<dbReference type="PANTHER" id="PTHR33168">
    <property type="entry name" value="STRESS INDUCED PROTEIN-RELATED"/>
    <property type="match status" value="1"/>
</dbReference>
<dbReference type="Proteomes" id="UP000639772">
    <property type="component" value="Unassembled WGS sequence"/>
</dbReference>
<proteinExistence type="predicted"/>
<dbReference type="OrthoDB" id="657187at2759"/>
<dbReference type="AlphaFoldDB" id="A0A835RMB8"/>
<reference evidence="1 2" key="1">
    <citation type="journal article" date="2020" name="Nat. Food">
        <title>A phased Vanilla planifolia genome enables genetic improvement of flavour and production.</title>
        <authorList>
            <person name="Hasing T."/>
            <person name="Tang H."/>
            <person name="Brym M."/>
            <person name="Khazi F."/>
            <person name="Huang T."/>
            <person name="Chambers A.H."/>
        </authorList>
    </citation>
    <scope>NUCLEOTIDE SEQUENCE [LARGE SCALE GENOMIC DNA]</scope>
    <source>
        <tissue evidence="1">Leaf</tissue>
    </source>
</reference>
<evidence type="ECO:0000313" key="1">
    <source>
        <dbReference type="EMBL" id="KAG0494781.1"/>
    </source>
</evidence>
<sequence length="131" mass="14346">MGHHRQASESTSAPPTVRTRHHSSICFASCFGVGGTDIAHEGINSPASPFPSPSSWLRSKANELSESHGKCRNLVSRFGRRRHYSADFKYDALSYALNFDEGADDDSPVSSAEELRYRGFSSRLPASPKSN</sequence>
<protein>
    <submittedName>
        <fullName evidence="1">Uncharacterized protein</fullName>
    </submittedName>
</protein>